<comment type="catalytic activity">
    <reaction evidence="8">
        <text>L-tyrosyl-[protein] + UTP = O-(5'-uridylyl)-L-tyrosyl-[protein] + diphosphate</text>
        <dbReference type="Rhea" id="RHEA:83887"/>
        <dbReference type="Rhea" id="RHEA-COMP:10136"/>
        <dbReference type="Rhea" id="RHEA-COMP:20238"/>
        <dbReference type="ChEBI" id="CHEBI:33019"/>
        <dbReference type="ChEBI" id="CHEBI:46398"/>
        <dbReference type="ChEBI" id="CHEBI:46858"/>
        <dbReference type="ChEBI" id="CHEBI:90602"/>
    </reaction>
</comment>
<comment type="catalytic activity">
    <reaction evidence="8">
        <text>L-threonyl-[protein] + ATP = 3-O-(5'-adenylyl)-L-threonyl-[protein] + diphosphate</text>
        <dbReference type="Rhea" id="RHEA:54292"/>
        <dbReference type="Rhea" id="RHEA-COMP:11060"/>
        <dbReference type="Rhea" id="RHEA-COMP:13847"/>
        <dbReference type="ChEBI" id="CHEBI:30013"/>
        <dbReference type="ChEBI" id="CHEBI:30616"/>
        <dbReference type="ChEBI" id="CHEBI:33019"/>
        <dbReference type="ChEBI" id="CHEBI:138113"/>
        <dbReference type="EC" id="2.7.7.108"/>
    </reaction>
</comment>
<sequence>MSSWTSLRLSTRFASLPSAFYSQVSPTPLENSRFIAWNEPLALQLGFAPEAHLDAEIKQALSGDAIVSPCQPLAMKYAGHQFGVYNPDLGDGRGLLLGEITAQNGEVFDLHIKGAGLTPYSRMGDGRAVLRSTIREYLCSEAMSGLGIATTRALGMLVSDTPVYREKTEPGALLIRAATSHIRFGHFEHFFYTNQIDHLTLLADKVIEWYWPELSNQAKPYVAMFERIVDNTALMIAKWQAYGFAHGVMNTDNMSVLGQTFDYGPFAFLDDYEPSFICNHSDYQGRYAFDQQPRVALWNLSALAHALSPLIEHQDLEQALANYETLLGRYYSAQMRSKLGLVSAAPQDSELFDDMFTLLADNHTDYTRFFRALSSVDQDDTQAVIDLFIDRDRARAWLERYLARAALELNGAGELLSDEQRCLAMRKVNPKYILRNYLAQIAIDKAEQGDYSEVQHLAALLANPYDEQPSHDVYANLPPSWGKKMEISCSS</sequence>
<keyword evidence="6 8" id="KW-0067">ATP-binding</keyword>
<feature type="binding site" evidence="8">
    <location>
        <position position="183"/>
    </location>
    <ligand>
        <name>ATP</name>
        <dbReference type="ChEBI" id="CHEBI:30616"/>
    </ligand>
</feature>
<evidence type="ECO:0000256" key="1">
    <source>
        <dbReference type="ARBA" id="ARBA00009747"/>
    </source>
</evidence>
<comment type="catalytic activity">
    <reaction evidence="8">
        <text>L-tyrosyl-[protein] + ATP = O-(5'-adenylyl)-L-tyrosyl-[protein] + diphosphate</text>
        <dbReference type="Rhea" id="RHEA:54288"/>
        <dbReference type="Rhea" id="RHEA-COMP:10136"/>
        <dbReference type="Rhea" id="RHEA-COMP:13846"/>
        <dbReference type="ChEBI" id="CHEBI:30616"/>
        <dbReference type="ChEBI" id="CHEBI:33019"/>
        <dbReference type="ChEBI" id="CHEBI:46858"/>
        <dbReference type="ChEBI" id="CHEBI:83624"/>
        <dbReference type="EC" id="2.7.7.108"/>
    </reaction>
</comment>
<evidence type="ECO:0000256" key="4">
    <source>
        <dbReference type="ARBA" id="ARBA00022723"/>
    </source>
</evidence>
<feature type="binding site" evidence="8">
    <location>
        <position position="253"/>
    </location>
    <ligand>
        <name>Mg(2+)</name>
        <dbReference type="ChEBI" id="CHEBI:18420"/>
    </ligand>
</feature>
<dbReference type="AlphaFoldDB" id="A0A1G7ZDF3"/>
<evidence type="ECO:0000256" key="3">
    <source>
        <dbReference type="ARBA" id="ARBA00022695"/>
    </source>
</evidence>
<dbReference type="GO" id="GO:0070733">
    <property type="term" value="F:AMPylase activity"/>
    <property type="evidence" value="ECO:0007669"/>
    <property type="project" value="UniProtKB-EC"/>
</dbReference>
<keyword evidence="5 8" id="KW-0547">Nucleotide-binding</keyword>
<protein>
    <recommendedName>
        <fullName evidence="8">Protein nucleotidyltransferase YdiU</fullName>
        <ecNumber evidence="8">2.7.7.-</ecNumber>
    </recommendedName>
    <alternativeName>
        <fullName evidence="8">Protein adenylyltransferase YdiU</fullName>
        <ecNumber evidence="8">2.7.7.108</ecNumber>
    </alternativeName>
    <alternativeName>
        <fullName evidence="8">Protein uridylyltransferase YdiU</fullName>
        <ecNumber evidence="8">2.7.7.-</ecNumber>
    </alternativeName>
</protein>
<proteinExistence type="inferred from homology"/>
<feature type="binding site" evidence="8">
    <location>
        <position position="92"/>
    </location>
    <ligand>
        <name>ATP</name>
        <dbReference type="ChEBI" id="CHEBI:30616"/>
    </ligand>
</feature>
<keyword evidence="10" id="KW-1185">Reference proteome</keyword>
<comment type="catalytic activity">
    <reaction evidence="8">
        <text>L-seryl-[protein] + ATP = 3-O-(5'-adenylyl)-L-seryl-[protein] + diphosphate</text>
        <dbReference type="Rhea" id="RHEA:58120"/>
        <dbReference type="Rhea" id="RHEA-COMP:9863"/>
        <dbReference type="Rhea" id="RHEA-COMP:15073"/>
        <dbReference type="ChEBI" id="CHEBI:29999"/>
        <dbReference type="ChEBI" id="CHEBI:30616"/>
        <dbReference type="ChEBI" id="CHEBI:33019"/>
        <dbReference type="ChEBI" id="CHEBI:142516"/>
        <dbReference type="EC" id="2.7.7.108"/>
    </reaction>
</comment>
<feature type="binding site" evidence="8">
    <location>
        <position position="125"/>
    </location>
    <ligand>
        <name>ATP</name>
        <dbReference type="ChEBI" id="CHEBI:30616"/>
    </ligand>
</feature>
<dbReference type="OrthoDB" id="9776281at2"/>
<keyword evidence="8" id="KW-0464">Manganese</keyword>
<feature type="binding site" evidence="8">
    <location>
        <position position="90"/>
    </location>
    <ligand>
        <name>ATP</name>
        <dbReference type="ChEBI" id="CHEBI:30616"/>
    </ligand>
</feature>
<evidence type="ECO:0000313" key="10">
    <source>
        <dbReference type="Proteomes" id="UP000198854"/>
    </source>
</evidence>
<dbReference type="GO" id="GO:0030145">
    <property type="term" value="F:manganese ion binding"/>
    <property type="evidence" value="ECO:0007669"/>
    <property type="project" value="UniProtKB-UniRule"/>
</dbReference>
<evidence type="ECO:0000256" key="5">
    <source>
        <dbReference type="ARBA" id="ARBA00022741"/>
    </source>
</evidence>
<dbReference type="EC" id="2.7.7.-" evidence="8"/>
<dbReference type="GO" id="GO:0005524">
    <property type="term" value="F:ATP binding"/>
    <property type="evidence" value="ECO:0007669"/>
    <property type="project" value="UniProtKB-UniRule"/>
</dbReference>
<dbReference type="RefSeq" id="WP_093271974.1">
    <property type="nucleotide sequence ID" value="NZ_FNDD01000007.1"/>
</dbReference>
<feature type="binding site" evidence="8">
    <location>
        <position position="93"/>
    </location>
    <ligand>
        <name>ATP</name>
        <dbReference type="ChEBI" id="CHEBI:30616"/>
    </ligand>
</feature>
<comment type="cofactor">
    <cofactor evidence="8">
        <name>Mg(2+)</name>
        <dbReference type="ChEBI" id="CHEBI:18420"/>
    </cofactor>
    <cofactor evidence="8">
        <name>Mn(2+)</name>
        <dbReference type="ChEBI" id="CHEBI:29035"/>
    </cofactor>
</comment>
<feature type="binding site" evidence="8">
    <location>
        <position position="113"/>
    </location>
    <ligand>
        <name>ATP</name>
        <dbReference type="ChEBI" id="CHEBI:30616"/>
    </ligand>
</feature>
<dbReference type="NCBIfam" id="NF000658">
    <property type="entry name" value="PRK00029.1"/>
    <property type="match status" value="1"/>
</dbReference>
<name>A0A1G7ZDF3_9VIBR</name>
<comment type="catalytic activity">
    <reaction evidence="8">
        <text>L-seryl-[protein] + UTP = O-(5'-uridylyl)-L-seryl-[protein] + diphosphate</text>
        <dbReference type="Rhea" id="RHEA:64604"/>
        <dbReference type="Rhea" id="RHEA-COMP:9863"/>
        <dbReference type="Rhea" id="RHEA-COMP:16635"/>
        <dbReference type="ChEBI" id="CHEBI:29999"/>
        <dbReference type="ChEBI" id="CHEBI:33019"/>
        <dbReference type="ChEBI" id="CHEBI:46398"/>
        <dbReference type="ChEBI" id="CHEBI:156051"/>
    </reaction>
</comment>
<evidence type="ECO:0000256" key="7">
    <source>
        <dbReference type="ARBA" id="ARBA00022842"/>
    </source>
</evidence>
<comment type="catalytic activity">
    <reaction evidence="8">
        <text>L-histidyl-[protein] + UTP = N(tele)-(5'-uridylyl)-L-histidyl-[protein] + diphosphate</text>
        <dbReference type="Rhea" id="RHEA:83891"/>
        <dbReference type="Rhea" id="RHEA-COMP:9745"/>
        <dbReference type="Rhea" id="RHEA-COMP:20239"/>
        <dbReference type="ChEBI" id="CHEBI:29979"/>
        <dbReference type="ChEBI" id="CHEBI:33019"/>
        <dbReference type="ChEBI" id="CHEBI:46398"/>
        <dbReference type="ChEBI" id="CHEBI:233474"/>
    </reaction>
</comment>
<keyword evidence="3 8" id="KW-0548">Nucleotidyltransferase</keyword>
<keyword evidence="4 8" id="KW-0479">Metal-binding</keyword>
<evidence type="ECO:0000256" key="8">
    <source>
        <dbReference type="HAMAP-Rule" id="MF_00692"/>
    </source>
</evidence>
<dbReference type="EC" id="2.7.7.108" evidence="8"/>
<dbReference type="GO" id="GO:0000287">
    <property type="term" value="F:magnesium ion binding"/>
    <property type="evidence" value="ECO:0007669"/>
    <property type="project" value="UniProtKB-UniRule"/>
</dbReference>
<organism evidence="9 10">
    <name type="scientific">Vibrio xiamenensis</name>
    <dbReference type="NCBI Taxonomy" id="861298"/>
    <lineage>
        <taxon>Bacteria</taxon>
        <taxon>Pseudomonadati</taxon>
        <taxon>Pseudomonadota</taxon>
        <taxon>Gammaproteobacteria</taxon>
        <taxon>Vibrionales</taxon>
        <taxon>Vibrionaceae</taxon>
        <taxon>Vibrio</taxon>
    </lineage>
</organism>
<dbReference type="Proteomes" id="UP000198854">
    <property type="component" value="Unassembled WGS sequence"/>
</dbReference>
<dbReference type="HAMAP" id="MF_00692">
    <property type="entry name" value="SelO"/>
    <property type="match status" value="1"/>
</dbReference>
<feature type="binding site" evidence="8">
    <location>
        <position position="176"/>
    </location>
    <ligand>
        <name>ATP</name>
        <dbReference type="ChEBI" id="CHEBI:30616"/>
    </ligand>
</feature>
<dbReference type="InterPro" id="IPR003846">
    <property type="entry name" value="SelO"/>
</dbReference>
<dbReference type="Pfam" id="PF02696">
    <property type="entry name" value="SelO"/>
    <property type="match status" value="1"/>
</dbReference>
<feature type="binding site" evidence="8">
    <location>
        <position position="262"/>
    </location>
    <ligand>
        <name>Mg(2+)</name>
        <dbReference type="ChEBI" id="CHEBI:18420"/>
    </ligand>
</feature>
<evidence type="ECO:0000313" key="9">
    <source>
        <dbReference type="EMBL" id="SDH06576.1"/>
    </source>
</evidence>
<comment type="function">
    <text evidence="8">Nucleotidyltransferase involved in the post-translational modification of proteins. It can catalyze the addition of adenosine monophosphate (AMP) or uridine monophosphate (UMP) to a protein, resulting in modifications known as AMPylation and UMPylation.</text>
</comment>
<accession>A0A1G7ZDF3</accession>
<feature type="binding site" evidence="8">
    <location>
        <position position="262"/>
    </location>
    <ligand>
        <name>ATP</name>
        <dbReference type="ChEBI" id="CHEBI:30616"/>
    </ligand>
</feature>
<feature type="active site" description="Proton acceptor" evidence="8">
    <location>
        <position position="252"/>
    </location>
</feature>
<evidence type="ECO:0000256" key="6">
    <source>
        <dbReference type="ARBA" id="ARBA00022840"/>
    </source>
</evidence>
<keyword evidence="2 8" id="KW-0808">Transferase</keyword>
<evidence type="ECO:0000256" key="2">
    <source>
        <dbReference type="ARBA" id="ARBA00022679"/>
    </source>
</evidence>
<comment type="similarity">
    <text evidence="1 8">Belongs to the SELO family.</text>
</comment>
<keyword evidence="7 8" id="KW-0460">Magnesium</keyword>
<dbReference type="PANTHER" id="PTHR32057:SF14">
    <property type="entry name" value="PROTEIN ADENYLYLTRANSFERASE SELO, MITOCHONDRIAL"/>
    <property type="match status" value="1"/>
</dbReference>
<dbReference type="EMBL" id="FNDD01000007">
    <property type="protein sequence ID" value="SDH06576.1"/>
    <property type="molecule type" value="Genomic_DNA"/>
</dbReference>
<dbReference type="PANTHER" id="PTHR32057">
    <property type="entry name" value="PROTEIN ADENYLYLTRANSFERASE SELO, MITOCHONDRIAL"/>
    <property type="match status" value="1"/>
</dbReference>
<reference evidence="9 10" key="1">
    <citation type="submission" date="2016-10" db="EMBL/GenBank/DDBJ databases">
        <authorList>
            <person name="de Groot N.N."/>
        </authorList>
    </citation>
    <scope>NUCLEOTIDE SEQUENCE [LARGE SCALE GENOMIC DNA]</scope>
    <source>
        <strain evidence="9 10">CGMCC 1.10228</strain>
    </source>
</reference>
<gene>
    <name evidence="8" type="primary">ydiU</name>
    <name evidence="8" type="synonym">selO</name>
    <name evidence="9" type="ORF">SAMN04488136_107133</name>
</gene>
<dbReference type="STRING" id="861298.SAMN04488136_107133"/>
<feature type="binding site" evidence="8">
    <location>
        <position position="126"/>
    </location>
    <ligand>
        <name>ATP</name>
        <dbReference type="ChEBI" id="CHEBI:30616"/>
    </ligand>
</feature>